<protein>
    <submittedName>
        <fullName evidence="1">Uncharacterized protein</fullName>
    </submittedName>
</protein>
<name>A0A4C1XNG9_EUMVA</name>
<evidence type="ECO:0000313" key="1">
    <source>
        <dbReference type="EMBL" id="GBP65476.1"/>
    </source>
</evidence>
<evidence type="ECO:0000313" key="2">
    <source>
        <dbReference type="Proteomes" id="UP000299102"/>
    </source>
</evidence>
<dbReference type="AlphaFoldDB" id="A0A4C1XNG9"/>
<organism evidence="1 2">
    <name type="scientific">Eumeta variegata</name>
    <name type="common">Bagworm moth</name>
    <name type="synonym">Eumeta japonica</name>
    <dbReference type="NCBI Taxonomy" id="151549"/>
    <lineage>
        <taxon>Eukaryota</taxon>
        <taxon>Metazoa</taxon>
        <taxon>Ecdysozoa</taxon>
        <taxon>Arthropoda</taxon>
        <taxon>Hexapoda</taxon>
        <taxon>Insecta</taxon>
        <taxon>Pterygota</taxon>
        <taxon>Neoptera</taxon>
        <taxon>Endopterygota</taxon>
        <taxon>Lepidoptera</taxon>
        <taxon>Glossata</taxon>
        <taxon>Ditrysia</taxon>
        <taxon>Tineoidea</taxon>
        <taxon>Psychidae</taxon>
        <taxon>Oiketicinae</taxon>
        <taxon>Eumeta</taxon>
    </lineage>
</organism>
<dbReference type="EMBL" id="BGZK01000930">
    <property type="protein sequence ID" value="GBP65476.1"/>
    <property type="molecule type" value="Genomic_DNA"/>
</dbReference>
<sequence length="107" mass="12545">MLVSKNIKEKEKLFAETVEEWMFTLGLNLAQSVRLAYLRCEKRYVLAGGEDGWKLWRSCGRRRGRDCCVRAARAQPARNQDGSSVRDFSHVFRMRLQKLFKLSVSFR</sequence>
<comment type="caution">
    <text evidence="1">The sequence shown here is derived from an EMBL/GenBank/DDBJ whole genome shotgun (WGS) entry which is preliminary data.</text>
</comment>
<accession>A0A4C1XNG9</accession>
<reference evidence="1 2" key="1">
    <citation type="journal article" date="2019" name="Commun. Biol.">
        <title>The bagworm genome reveals a unique fibroin gene that provides high tensile strength.</title>
        <authorList>
            <person name="Kono N."/>
            <person name="Nakamura H."/>
            <person name="Ohtoshi R."/>
            <person name="Tomita M."/>
            <person name="Numata K."/>
            <person name="Arakawa K."/>
        </authorList>
    </citation>
    <scope>NUCLEOTIDE SEQUENCE [LARGE SCALE GENOMIC DNA]</scope>
</reference>
<dbReference type="Proteomes" id="UP000299102">
    <property type="component" value="Unassembled WGS sequence"/>
</dbReference>
<keyword evidence="2" id="KW-1185">Reference proteome</keyword>
<gene>
    <name evidence="1" type="ORF">EVAR_38814_1</name>
</gene>
<proteinExistence type="predicted"/>